<feature type="chain" id="PRO_5038676808" description="Lipoprotein" evidence="2">
    <location>
        <begin position="46"/>
        <end position="204"/>
    </location>
</feature>
<dbReference type="EMBL" id="NSJV01000542">
    <property type="protein sequence ID" value="PAU45715.1"/>
    <property type="molecule type" value="Genomic_DNA"/>
</dbReference>
<comment type="caution">
    <text evidence="3">The sequence shown here is derived from an EMBL/GenBank/DDBJ whole genome shotgun (WGS) entry which is preliminary data.</text>
</comment>
<evidence type="ECO:0000313" key="3">
    <source>
        <dbReference type="EMBL" id="PAU45715.1"/>
    </source>
</evidence>
<evidence type="ECO:0000256" key="1">
    <source>
        <dbReference type="SAM" id="MobiDB-lite"/>
    </source>
</evidence>
<name>A0A2A2D2G4_9ACTN</name>
<dbReference type="AlphaFoldDB" id="A0A2A2D2G4"/>
<evidence type="ECO:0000256" key="2">
    <source>
        <dbReference type="SAM" id="SignalP"/>
    </source>
</evidence>
<dbReference type="RefSeq" id="WP_095583733.1">
    <property type="nucleotide sequence ID" value="NZ_NSJV01000542.1"/>
</dbReference>
<dbReference type="Proteomes" id="UP000218944">
    <property type="component" value="Unassembled WGS sequence"/>
</dbReference>
<feature type="signal peptide" evidence="2">
    <location>
        <begin position="1"/>
        <end position="45"/>
    </location>
</feature>
<feature type="compositionally biased region" description="Low complexity" evidence="1">
    <location>
        <begin position="171"/>
        <end position="181"/>
    </location>
</feature>
<reference evidence="3 4" key="1">
    <citation type="submission" date="2017-08" db="EMBL/GenBank/DDBJ databases">
        <title>Genome sequence of Streptomyces albireticuli NRRL B-1670.</title>
        <authorList>
            <person name="Graham D.E."/>
            <person name="Mahan K.M."/>
            <person name="Klingeman D.M."/>
            <person name="Hettich R.L."/>
            <person name="Parry R.J."/>
            <person name="Spain J.C."/>
        </authorList>
    </citation>
    <scope>NUCLEOTIDE SEQUENCE [LARGE SCALE GENOMIC DNA]</scope>
    <source>
        <strain evidence="3 4">NRRL B-1670</strain>
    </source>
</reference>
<sequence length="204" mass="20864">MALSRTVPSRTAPDRPYRRRPALSVRAALCGALTAVAVCAAPAYAHPSGHPSARFPGSADADYGPVTMSGTIEMTPVTSHPGAQVQLRLAGCASDRATATSEAFVADTRLNKDSAGLFAEATVRSTVAPGTYAVRVDCDGHDAVAEGRLTIVDANEPLPERPGNRALNTEAGAGYAAGPGSAHDDRAAHPAQGEQGRTSHDAPA</sequence>
<proteinExistence type="predicted"/>
<keyword evidence="4" id="KW-1185">Reference proteome</keyword>
<accession>A0A2A2D2G4</accession>
<keyword evidence="2" id="KW-0732">Signal</keyword>
<gene>
    <name evidence="3" type="ORF">CK936_27980</name>
</gene>
<feature type="region of interest" description="Disordered" evidence="1">
    <location>
        <begin position="155"/>
        <end position="204"/>
    </location>
</feature>
<feature type="non-terminal residue" evidence="3">
    <location>
        <position position="204"/>
    </location>
</feature>
<evidence type="ECO:0000313" key="4">
    <source>
        <dbReference type="Proteomes" id="UP000218944"/>
    </source>
</evidence>
<evidence type="ECO:0008006" key="5">
    <source>
        <dbReference type="Google" id="ProtNLM"/>
    </source>
</evidence>
<protein>
    <recommendedName>
        <fullName evidence="5">Lipoprotein</fullName>
    </recommendedName>
</protein>
<organism evidence="3 4">
    <name type="scientific">Streptomyces albireticuli</name>
    <dbReference type="NCBI Taxonomy" id="1940"/>
    <lineage>
        <taxon>Bacteria</taxon>
        <taxon>Bacillati</taxon>
        <taxon>Actinomycetota</taxon>
        <taxon>Actinomycetes</taxon>
        <taxon>Kitasatosporales</taxon>
        <taxon>Streptomycetaceae</taxon>
        <taxon>Streptomyces</taxon>
    </lineage>
</organism>